<dbReference type="Gene3D" id="3.40.50.2300">
    <property type="match status" value="1"/>
</dbReference>
<evidence type="ECO:0000256" key="2">
    <source>
        <dbReference type="PROSITE-ProRule" id="PRU00169"/>
    </source>
</evidence>
<dbReference type="SMART" id="SM00448">
    <property type="entry name" value="REC"/>
    <property type="match status" value="1"/>
</dbReference>
<evidence type="ECO:0000259" key="5">
    <source>
        <dbReference type="PROSITE" id="PS51755"/>
    </source>
</evidence>
<organism evidence="6 7">
    <name type="scientific">Pontiella agarivorans</name>
    <dbReference type="NCBI Taxonomy" id="3038953"/>
    <lineage>
        <taxon>Bacteria</taxon>
        <taxon>Pseudomonadati</taxon>
        <taxon>Kiritimatiellota</taxon>
        <taxon>Kiritimatiellia</taxon>
        <taxon>Kiritimatiellales</taxon>
        <taxon>Pontiellaceae</taxon>
        <taxon>Pontiella</taxon>
    </lineage>
</organism>
<gene>
    <name evidence="6" type="ORF">P9H32_16175</name>
</gene>
<evidence type="ECO:0000256" key="1">
    <source>
        <dbReference type="ARBA" id="ARBA00023125"/>
    </source>
</evidence>
<evidence type="ECO:0000256" key="3">
    <source>
        <dbReference type="PROSITE-ProRule" id="PRU01091"/>
    </source>
</evidence>
<keyword evidence="7" id="KW-1185">Reference proteome</keyword>
<sequence length="225" mass="25692">MDILLIEDDQKIALFVLKGLRQAGYTAEHAPRGDDGLQMALAGNHSLLIVDLMLPGLDGLQIIQQFRDARRNTPILILSAKSDIEDRVLGLRAGADDYLVKPFSFAELLARVEARLRRYDQHPPAELCVANLRVDILRNKVYRDDDEILLQPLEYMLLVYLMRQENRVVSKDTILQQVWQYNAGSQTNVVEARICQLREKIDRAYQPKLIHTIRGAGYALTIKDQ</sequence>
<dbReference type="InterPro" id="IPR011006">
    <property type="entry name" value="CheY-like_superfamily"/>
</dbReference>
<dbReference type="CDD" id="cd00383">
    <property type="entry name" value="trans_reg_C"/>
    <property type="match status" value="1"/>
</dbReference>
<dbReference type="InterPro" id="IPR001789">
    <property type="entry name" value="Sig_transdc_resp-reg_receiver"/>
</dbReference>
<dbReference type="PROSITE" id="PS50110">
    <property type="entry name" value="RESPONSE_REGULATORY"/>
    <property type="match status" value="1"/>
</dbReference>
<evidence type="ECO:0000313" key="7">
    <source>
        <dbReference type="Proteomes" id="UP001290861"/>
    </source>
</evidence>
<dbReference type="Gene3D" id="6.10.250.690">
    <property type="match status" value="1"/>
</dbReference>
<proteinExistence type="predicted"/>
<evidence type="ECO:0000259" key="4">
    <source>
        <dbReference type="PROSITE" id="PS50110"/>
    </source>
</evidence>
<feature type="modified residue" description="4-aspartylphosphate" evidence="2">
    <location>
        <position position="51"/>
    </location>
</feature>
<dbReference type="InterPro" id="IPR036388">
    <property type="entry name" value="WH-like_DNA-bd_sf"/>
</dbReference>
<reference evidence="6 7" key="1">
    <citation type="journal article" date="2024" name="Appl. Environ. Microbiol.">
        <title>Pontiella agarivorans sp. nov., a novel marine anaerobic bacterium capable of degrading macroalgal polysaccharides and fixing nitrogen.</title>
        <authorList>
            <person name="Liu N."/>
            <person name="Kivenson V."/>
            <person name="Peng X."/>
            <person name="Cui Z."/>
            <person name="Lankiewicz T.S."/>
            <person name="Gosselin K.M."/>
            <person name="English C.J."/>
            <person name="Blair E.M."/>
            <person name="O'Malley M.A."/>
            <person name="Valentine D.L."/>
        </authorList>
    </citation>
    <scope>NUCLEOTIDE SEQUENCE [LARGE SCALE GENOMIC DNA]</scope>
    <source>
        <strain evidence="6 7">NLcol2</strain>
    </source>
</reference>
<feature type="domain" description="Response regulatory" evidence="4">
    <location>
        <begin position="2"/>
        <end position="116"/>
    </location>
</feature>
<dbReference type="InterPro" id="IPR039420">
    <property type="entry name" value="WalR-like"/>
</dbReference>
<dbReference type="SUPFAM" id="SSF52172">
    <property type="entry name" value="CheY-like"/>
    <property type="match status" value="1"/>
</dbReference>
<dbReference type="PANTHER" id="PTHR48111">
    <property type="entry name" value="REGULATOR OF RPOS"/>
    <property type="match status" value="1"/>
</dbReference>
<dbReference type="PROSITE" id="PS51755">
    <property type="entry name" value="OMPR_PHOB"/>
    <property type="match status" value="1"/>
</dbReference>
<feature type="domain" description="OmpR/PhoB-type" evidence="5">
    <location>
        <begin position="124"/>
        <end position="222"/>
    </location>
</feature>
<name>A0ABU5N189_9BACT</name>
<dbReference type="Pfam" id="PF00486">
    <property type="entry name" value="Trans_reg_C"/>
    <property type="match status" value="1"/>
</dbReference>
<dbReference type="InterPro" id="IPR001867">
    <property type="entry name" value="OmpR/PhoB-type_DNA-bd"/>
</dbReference>
<dbReference type="PANTHER" id="PTHR48111:SF76">
    <property type="entry name" value="TWO-COMPONENT RESPONSE REGULATOR"/>
    <property type="match status" value="1"/>
</dbReference>
<dbReference type="EMBL" id="JARVCO010000012">
    <property type="protein sequence ID" value="MDZ8120169.1"/>
    <property type="molecule type" value="Genomic_DNA"/>
</dbReference>
<evidence type="ECO:0000313" key="6">
    <source>
        <dbReference type="EMBL" id="MDZ8120169.1"/>
    </source>
</evidence>
<dbReference type="Proteomes" id="UP001290861">
    <property type="component" value="Unassembled WGS sequence"/>
</dbReference>
<comment type="caution">
    <text evidence="6">The sequence shown here is derived from an EMBL/GenBank/DDBJ whole genome shotgun (WGS) entry which is preliminary data.</text>
</comment>
<dbReference type="RefSeq" id="WP_322609944.1">
    <property type="nucleotide sequence ID" value="NZ_JARVCO010000012.1"/>
</dbReference>
<accession>A0ABU5N189</accession>
<dbReference type="Gene3D" id="1.10.10.10">
    <property type="entry name" value="Winged helix-like DNA-binding domain superfamily/Winged helix DNA-binding domain"/>
    <property type="match status" value="1"/>
</dbReference>
<dbReference type="Pfam" id="PF00072">
    <property type="entry name" value="Response_reg"/>
    <property type="match status" value="1"/>
</dbReference>
<feature type="DNA-binding region" description="OmpR/PhoB-type" evidence="3">
    <location>
        <begin position="124"/>
        <end position="222"/>
    </location>
</feature>
<keyword evidence="1 3" id="KW-0238">DNA-binding</keyword>
<dbReference type="SMART" id="SM00862">
    <property type="entry name" value="Trans_reg_C"/>
    <property type="match status" value="1"/>
</dbReference>
<protein>
    <submittedName>
        <fullName evidence="6">Response regulator</fullName>
    </submittedName>
</protein>
<keyword evidence="2" id="KW-0597">Phosphoprotein</keyword>